<evidence type="ECO:0000313" key="1">
    <source>
        <dbReference type="EMBL" id="CAH1399141.1"/>
    </source>
</evidence>
<dbReference type="Proteomes" id="UP001152798">
    <property type="component" value="Chromosome 4"/>
</dbReference>
<proteinExistence type="predicted"/>
<dbReference type="AlphaFoldDB" id="A0A9P0HCA5"/>
<protein>
    <submittedName>
        <fullName evidence="1">Uncharacterized protein</fullName>
    </submittedName>
</protein>
<sequence>MTFRWKEVRVSFGELAEELVRLTSNRFSRYQLGADREDQPDLAGSPIYRLAPPSVLSAVTKGIRSEGNYSSPLNNNYFMADRSLGFCRLQLFQTFLRQKTFPDLLPHRVGTTAAMEMLNPPHIEGSYYGLNPAFGNINGSDALNND</sequence>
<name>A0A9P0HCA5_NEZVI</name>
<organism evidence="1 2">
    <name type="scientific">Nezara viridula</name>
    <name type="common">Southern green stink bug</name>
    <name type="synonym">Cimex viridulus</name>
    <dbReference type="NCBI Taxonomy" id="85310"/>
    <lineage>
        <taxon>Eukaryota</taxon>
        <taxon>Metazoa</taxon>
        <taxon>Ecdysozoa</taxon>
        <taxon>Arthropoda</taxon>
        <taxon>Hexapoda</taxon>
        <taxon>Insecta</taxon>
        <taxon>Pterygota</taxon>
        <taxon>Neoptera</taxon>
        <taxon>Paraneoptera</taxon>
        <taxon>Hemiptera</taxon>
        <taxon>Heteroptera</taxon>
        <taxon>Panheteroptera</taxon>
        <taxon>Pentatomomorpha</taxon>
        <taxon>Pentatomoidea</taxon>
        <taxon>Pentatomidae</taxon>
        <taxon>Pentatominae</taxon>
        <taxon>Nezara</taxon>
    </lineage>
</organism>
<reference evidence="1" key="1">
    <citation type="submission" date="2022-01" db="EMBL/GenBank/DDBJ databases">
        <authorList>
            <person name="King R."/>
        </authorList>
    </citation>
    <scope>NUCLEOTIDE SEQUENCE</scope>
</reference>
<keyword evidence="2" id="KW-1185">Reference proteome</keyword>
<accession>A0A9P0HCA5</accession>
<dbReference type="EMBL" id="OV725080">
    <property type="protein sequence ID" value="CAH1399141.1"/>
    <property type="molecule type" value="Genomic_DNA"/>
</dbReference>
<evidence type="ECO:0000313" key="2">
    <source>
        <dbReference type="Proteomes" id="UP001152798"/>
    </source>
</evidence>
<gene>
    <name evidence="1" type="ORF">NEZAVI_LOCUS8655</name>
</gene>